<dbReference type="EMBL" id="CP022129">
    <property type="protein sequence ID" value="ASF46685.1"/>
    <property type="molecule type" value="Genomic_DNA"/>
</dbReference>
<dbReference type="RefSeq" id="WP_088619557.1">
    <property type="nucleotide sequence ID" value="NZ_CP022129.1"/>
</dbReference>
<protein>
    <recommendedName>
        <fullName evidence="5">Peptide deformylase</fullName>
        <shortName evidence="5">PDF</shortName>
        <ecNumber evidence="5">3.5.1.88</ecNumber>
    </recommendedName>
    <alternativeName>
        <fullName evidence="5">Polypeptide deformylase</fullName>
    </alternativeName>
</protein>
<feature type="binding site" evidence="5">
    <location>
        <position position="103"/>
    </location>
    <ligand>
        <name>Fe cation</name>
        <dbReference type="ChEBI" id="CHEBI:24875"/>
    </ligand>
</feature>
<dbReference type="AlphaFoldDB" id="A0A1Z4BZH8"/>
<dbReference type="CDD" id="cd00487">
    <property type="entry name" value="Pep_deformylase"/>
    <property type="match status" value="1"/>
</dbReference>
<dbReference type="HAMAP" id="MF_00163">
    <property type="entry name" value="Pep_deformylase"/>
    <property type="match status" value="1"/>
</dbReference>
<dbReference type="KEGG" id="mpsy:CEK71_11705"/>
<dbReference type="InterPro" id="IPR036821">
    <property type="entry name" value="Peptide_deformylase_sf"/>
</dbReference>
<dbReference type="EC" id="3.5.1.88" evidence="5"/>
<keyword evidence="7" id="KW-1185">Reference proteome</keyword>
<dbReference type="InterPro" id="IPR023635">
    <property type="entry name" value="Peptide_deformylase"/>
</dbReference>
<organism evidence="6 7">
    <name type="scientific">Methylovulum psychrotolerans</name>
    <dbReference type="NCBI Taxonomy" id="1704499"/>
    <lineage>
        <taxon>Bacteria</taxon>
        <taxon>Pseudomonadati</taxon>
        <taxon>Pseudomonadota</taxon>
        <taxon>Gammaproteobacteria</taxon>
        <taxon>Methylococcales</taxon>
        <taxon>Methylococcaceae</taxon>
        <taxon>Methylovulum</taxon>
    </lineage>
</organism>
<keyword evidence="4 5" id="KW-0648">Protein biosynthesis</keyword>
<dbReference type="FunFam" id="3.90.45.10:FF:000003">
    <property type="entry name" value="Peptide deformylase"/>
    <property type="match status" value="1"/>
</dbReference>
<comment type="cofactor">
    <cofactor evidence="5">
        <name>Fe(2+)</name>
        <dbReference type="ChEBI" id="CHEBI:29033"/>
    </cofactor>
    <text evidence="5">Binds 1 Fe(2+) ion.</text>
</comment>
<accession>A0A1Z4BZH8</accession>
<gene>
    <name evidence="5 6" type="primary">def</name>
    <name evidence="6" type="ORF">CEK71_11705</name>
</gene>
<dbReference type="PANTHER" id="PTHR10458:SF22">
    <property type="entry name" value="PEPTIDE DEFORMYLASE"/>
    <property type="match status" value="1"/>
</dbReference>
<evidence type="ECO:0000256" key="3">
    <source>
        <dbReference type="ARBA" id="ARBA00022801"/>
    </source>
</evidence>
<keyword evidence="5" id="KW-0408">Iron</keyword>
<dbReference type="PRINTS" id="PR01576">
    <property type="entry name" value="PDEFORMYLASE"/>
</dbReference>
<dbReference type="NCBIfam" id="TIGR00079">
    <property type="entry name" value="pept_deformyl"/>
    <property type="match status" value="1"/>
</dbReference>
<dbReference type="GO" id="GO:0046872">
    <property type="term" value="F:metal ion binding"/>
    <property type="evidence" value="ECO:0007669"/>
    <property type="project" value="UniProtKB-KW"/>
</dbReference>
<keyword evidence="3 5" id="KW-0378">Hydrolase</keyword>
<proteinExistence type="inferred from homology"/>
<dbReference type="PIRSF" id="PIRSF004749">
    <property type="entry name" value="Pep_def"/>
    <property type="match status" value="1"/>
</dbReference>
<feature type="binding site" evidence="5">
    <location>
        <position position="149"/>
    </location>
    <ligand>
        <name>Fe cation</name>
        <dbReference type="ChEBI" id="CHEBI:24875"/>
    </ligand>
</feature>
<dbReference type="Pfam" id="PF01327">
    <property type="entry name" value="Pep_deformylase"/>
    <property type="match status" value="1"/>
</dbReference>
<reference evidence="6 7" key="1">
    <citation type="submission" date="2017-06" db="EMBL/GenBank/DDBJ databases">
        <title>Genome Sequencing of the methanotroph Methylovulum psychrotolerants str. HV10-M2 isolated from a high-altitude environment.</title>
        <authorList>
            <person name="Mateos-Rivera A."/>
        </authorList>
    </citation>
    <scope>NUCLEOTIDE SEQUENCE [LARGE SCALE GENOMIC DNA]</scope>
    <source>
        <strain evidence="6 7">HV10_M2</strain>
    </source>
</reference>
<keyword evidence="2 5" id="KW-0479">Metal-binding</keyword>
<dbReference type="GO" id="GO:0042586">
    <property type="term" value="F:peptide deformylase activity"/>
    <property type="evidence" value="ECO:0007669"/>
    <property type="project" value="UniProtKB-UniRule"/>
</dbReference>
<dbReference type="SUPFAM" id="SSF56420">
    <property type="entry name" value="Peptide deformylase"/>
    <property type="match status" value="1"/>
</dbReference>
<feature type="binding site" evidence="5">
    <location>
        <position position="145"/>
    </location>
    <ligand>
        <name>Fe cation</name>
        <dbReference type="ChEBI" id="CHEBI:24875"/>
    </ligand>
</feature>
<dbReference type="NCBIfam" id="NF001159">
    <property type="entry name" value="PRK00150.1-3"/>
    <property type="match status" value="1"/>
</dbReference>
<sequence length="187" mass="20360">MTPEPVYAIAQLGAPVLRQIAAPVADIHAADTLATIAALQDTLANSQGVGLAAPQIGISQRIIIVASRPTTRYPYAPLMAPTVMVNPRYDITSAQQEKDWEGCLSIPSIRALVPRYQHISVHYTDTAGEAVSLALDGFVARVFQHEYDHLEGKVYLDRVESSLDIVAESEFFKRLAADKMPPPPQPD</sequence>
<dbReference type="Proteomes" id="UP000197019">
    <property type="component" value="Chromosome"/>
</dbReference>
<evidence type="ECO:0000313" key="7">
    <source>
        <dbReference type="Proteomes" id="UP000197019"/>
    </source>
</evidence>
<evidence type="ECO:0000313" key="6">
    <source>
        <dbReference type="EMBL" id="ASF46685.1"/>
    </source>
</evidence>
<dbReference type="Gene3D" id="3.90.45.10">
    <property type="entry name" value="Peptide deformylase"/>
    <property type="match status" value="1"/>
</dbReference>
<evidence type="ECO:0000256" key="4">
    <source>
        <dbReference type="ARBA" id="ARBA00022917"/>
    </source>
</evidence>
<evidence type="ECO:0000256" key="5">
    <source>
        <dbReference type="HAMAP-Rule" id="MF_00163"/>
    </source>
</evidence>
<dbReference type="OrthoDB" id="9804313at2"/>
<comment type="function">
    <text evidence="5">Removes the formyl group from the N-terminal Met of newly synthesized proteins. Requires at least a dipeptide for an efficient rate of reaction. N-terminal L-methionine is a prerequisite for activity but the enzyme has broad specificity at other positions.</text>
</comment>
<evidence type="ECO:0000256" key="2">
    <source>
        <dbReference type="ARBA" id="ARBA00022723"/>
    </source>
</evidence>
<dbReference type="GO" id="GO:0006412">
    <property type="term" value="P:translation"/>
    <property type="evidence" value="ECO:0007669"/>
    <property type="project" value="UniProtKB-UniRule"/>
</dbReference>
<feature type="active site" evidence="5">
    <location>
        <position position="146"/>
    </location>
</feature>
<dbReference type="PANTHER" id="PTHR10458">
    <property type="entry name" value="PEPTIDE DEFORMYLASE"/>
    <property type="match status" value="1"/>
</dbReference>
<evidence type="ECO:0000256" key="1">
    <source>
        <dbReference type="ARBA" id="ARBA00010759"/>
    </source>
</evidence>
<comment type="catalytic activity">
    <reaction evidence="5">
        <text>N-terminal N-formyl-L-methionyl-[peptide] + H2O = N-terminal L-methionyl-[peptide] + formate</text>
        <dbReference type="Rhea" id="RHEA:24420"/>
        <dbReference type="Rhea" id="RHEA-COMP:10639"/>
        <dbReference type="Rhea" id="RHEA-COMP:10640"/>
        <dbReference type="ChEBI" id="CHEBI:15377"/>
        <dbReference type="ChEBI" id="CHEBI:15740"/>
        <dbReference type="ChEBI" id="CHEBI:49298"/>
        <dbReference type="ChEBI" id="CHEBI:64731"/>
        <dbReference type="EC" id="3.5.1.88"/>
    </reaction>
</comment>
<name>A0A1Z4BZH8_9GAMM</name>
<comment type="similarity">
    <text evidence="1 5">Belongs to the polypeptide deformylase family.</text>
</comment>